<keyword evidence="5" id="KW-1185">Reference proteome</keyword>
<evidence type="ECO:0000313" key="4">
    <source>
        <dbReference type="EMBL" id="UJQ85822.1"/>
    </source>
</evidence>
<keyword evidence="3" id="KW-0946">Virion</keyword>
<keyword evidence="2 4" id="KW-0167">Capsid protein</keyword>
<dbReference type="SUPFAM" id="SSF55405">
    <property type="entry name" value="RNA bacteriophage capsid protein"/>
    <property type="match status" value="1"/>
</dbReference>
<dbReference type="EMBL" id="MZ679793">
    <property type="protein sequence ID" value="UJQ85822.1"/>
    <property type="molecule type" value="Genomic_RNA"/>
</dbReference>
<dbReference type="Proteomes" id="UP001057851">
    <property type="component" value="Segment"/>
</dbReference>
<dbReference type="InterPro" id="IPR015148">
    <property type="entry name" value="Phage_PP7_CP"/>
</dbReference>
<comment type="subcellular location">
    <subcellularLocation>
        <location evidence="1">Virion</location>
    </subcellularLocation>
</comment>
<protein>
    <submittedName>
        <fullName evidence="4">Coat protein</fullName>
    </submittedName>
</protein>
<reference evidence="4" key="2">
    <citation type="journal article" date="2022" name="Nat. Microbiol.">
        <title>RNA viromes from terrestrial sites across China expand environmental viral diversity.</title>
        <authorList>
            <person name="Chiapello M."/>
            <person name="Rodriguez-Romero J."/>
            <person name="Ayllon M.A."/>
            <person name="Turina M."/>
        </authorList>
    </citation>
    <scope>NUCLEOTIDE SEQUENCE</scope>
    <source>
        <strain evidence="4">358R-k141_70046</strain>
    </source>
</reference>
<organism evidence="4 5">
    <name type="scientific">Leviviridae sp</name>
    <dbReference type="NCBI Taxonomy" id="2027243"/>
    <lineage>
        <taxon>Viruses</taxon>
        <taxon>Riboviria</taxon>
        <taxon>Orthornavirae</taxon>
        <taxon>Lenarviricota</taxon>
        <taxon>Leviviricetes</taxon>
        <taxon>Norzivirales</taxon>
        <taxon>Fiersviridae</taxon>
    </lineage>
</organism>
<sequence>MPKSIVLSVGGTDRTLTLDSQRDGKAIFTEKVGPLVGRLRLTARLTPNGAGSVLRGALKLERAKVVTNESGIPAVQYTQVWSDDISIVTASSEEERDGLYDLHAALLTNVHVRAMVVDGVQLDA</sequence>
<proteinExistence type="predicted"/>
<evidence type="ECO:0000256" key="3">
    <source>
        <dbReference type="ARBA" id="ARBA00022844"/>
    </source>
</evidence>
<dbReference type="Gene3D" id="3.30.380.10">
    <property type="entry name" value="MS2 Viral Coat Protein"/>
    <property type="match status" value="1"/>
</dbReference>
<name>A0ABY3SUC2_9VIRU</name>
<evidence type="ECO:0000256" key="2">
    <source>
        <dbReference type="ARBA" id="ARBA00022561"/>
    </source>
</evidence>
<evidence type="ECO:0000313" key="5">
    <source>
        <dbReference type="Proteomes" id="UP001057851"/>
    </source>
</evidence>
<accession>A0ABY3SUC2</accession>
<evidence type="ECO:0000256" key="1">
    <source>
        <dbReference type="ARBA" id="ARBA00004328"/>
    </source>
</evidence>
<dbReference type="Pfam" id="PF09063">
    <property type="entry name" value="Phage_coat"/>
    <property type="match status" value="1"/>
</dbReference>
<reference evidence="4" key="1">
    <citation type="submission" date="2021-05" db="EMBL/GenBank/DDBJ databases">
        <authorList>
            <person name="Chen Y.-M."/>
            <person name="Zhang Y.-Z."/>
        </authorList>
    </citation>
    <scope>NUCLEOTIDE SEQUENCE</scope>
    <source>
        <strain evidence="4">358R-k141_70046</strain>
    </source>
</reference>
<dbReference type="InterPro" id="IPR015954">
    <property type="entry name" value="Phage_RNA-type_capsid"/>
</dbReference>
<dbReference type="GO" id="GO:0019028">
    <property type="term" value="C:viral capsid"/>
    <property type="evidence" value="ECO:0007669"/>
    <property type="project" value="UniProtKB-KW"/>
</dbReference>